<evidence type="ECO:0000256" key="3">
    <source>
        <dbReference type="ARBA" id="ARBA00022722"/>
    </source>
</evidence>
<keyword evidence="3 8" id="KW-0540">Nuclease</keyword>
<feature type="compositionally biased region" description="Basic and acidic residues" evidence="9">
    <location>
        <begin position="843"/>
        <end position="853"/>
    </location>
</feature>
<keyword evidence="7 8" id="KW-0464">Manganese</keyword>
<evidence type="ECO:0000256" key="2">
    <source>
        <dbReference type="ARBA" id="ARBA00005533"/>
    </source>
</evidence>
<evidence type="ECO:0000313" key="11">
    <source>
        <dbReference type="EMBL" id="KAL1876388.1"/>
    </source>
</evidence>
<comment type="similarity">
    <text evidence="2 8">Belongs to the FAN1 family.</text>
</comment>
<sequence length="918" mass="104275">MDRFVRRSAVVAANSLSSDPPPSMGLTAEPPCKRARVESENPRNSGKLLDVIDAGASAAQFTSRQDLLARSFEEQTDDYGTPFDRYEVAIDSSLPPVEDGDYESLENYENGKTSVARNDDQPELDATSRMEKRQWVRGRSSIYVDAFNLALQTVLEDEAHLFDWKERLVFERWKALSYEAQYLYVRLFLRKTAAWHRVDSLGYHGDISNPDKAIRDLLKTHACGGTGPTISFEQQEDGPDPRQDWFFADTFTFADHSNDFIRTMKEAVSLLSLDELKSVARDAKVYGKNKAELAKALCKMSSRQAGLLSFGLRRESTNGSSSDSVESPKENSDEAPSHRHDSNRNEHFLSKILTITGPLIRLSGPVFKLFQRVHLVFYRSTEWTEKSLTTIILAKASRLNFPEYVVCRSHNIFSSRSHLVEYEHALRKESEVDSILEFNGPPGEEGFRRVIGVFDSLCARWRELLVEEQRKEETVYEFGEGAYLRLFNPAQTYTRIAHKAAAAYGRLHDYPKEHELLTELLSQRLFHPARRGAWYQRKALLEENYMWQQTHVDSPAIAATYTDLHSIISNPNLEVRKRHWLRIAVATCEAGLQDRDCHLIYHYDLQKRLVRLERRLRIPKRLQHDFGHVRLRQPEEHSVYGIQLIREEDVSIGGNGLENGRGKNNQPRPGMPGGPSTRTVWLEQLDDGTSNEVSVEEMCLSWYRGRGWKGYHSEGGILRTLFAYLFFDVLFLYVPGVFQTAYQTCPLDLHTDAFFPARAAEIHRRLAEIGNGAAEELVRTVHSRESGRATCVAGLRWDYDVHDILELVRCFDGAALAAVCKVMAQEYGARGAGVPDLILWRPRKTESGEEETTRASTGTEPARIDSGSFRGEVMFVEVKSANDRLSDTQRLWIHVLTGAGIRVALCNAIAKEVRTSGK</sequence>
<keyword evidence="8" id="KW-0539">Nucleus</keyword>
<feature type="compositionally biased region" description="Basic and acidic residues" evidence="9">
    <location>
        <begin position="31"/>
        <end position="41"/>
    </location>
</feature>
<evidence type="ECO:0000256" key="4">
    <source>
        <dbReference type="ARBA" id="ARBA00022723"/>
    </source>
</evidence>
<dbReference type="InterPro" id="IPR011856">
    <property type="entry name" value="tRNA_endonuc-like_dom_sf"/>
</dbReference>
<evidence type="ECO:0000256" key="9">
    <source>
        <dbReference type="SAM" id="MobiDB-lite"/>
    </source>
</evidence>
<comment type="catalytic activity">
    <reaction evidence="1 8">
        <text>Hydrolytically removes 5'-nucleotides successively from the 3'-hydroxy termini of 3'-hydroxy-terminated oligonucleotides.</text>
        <dbReference type="EC" id="3.1.4.1"/>
    </reaction>
</comment>
<dbReference type="Pfam" id="PF21170">
    <property type="entry name" value="FAN1_TPR"/>
    <property type="match status" value="1"/>
</dbReference>
<keyword evidence="5 8" id="KW-0378">Hydrolase</keyword>
<dbReference type="Proteomes" id="UP001586593">
    <property type="component" value="Unassembled WGS sequence"/>
</dbReference>
<keyword evidence="6 8" id="KW-0460">Magnesium</keyword>
<feature type="compositionally biased region" description="Basic and acidic residues" evidence="9">
    <location>
        <begin position="326"/>
        <end position="343"/>
    </location>
</feature>
<organism evidence="11 12">
    <name type="scientific">Phialemonium thermophilum</name>
    <dbReference type="NCBI Taxonomy" id="223376"/>
    <lineage>
        <taxon>Eukaryota</taxon>
        <taxon>Fungi</taxon>
        <taxon>Dikarya</taxon>
        <taxon>Ascomycota</taxon>
        <taxon>Pezizomycotina</taxon>
        <taxon>Sordariomycetes</taxon>
        <taxon>Sordariomycetidae</taxon>
        <taxon>Cephalothecales</taxon>
        <taxon>Cephalothecaceae</taxon>
        <taxon>Phialemonium</taxon>
    </lineage>
</organism>
<dbReference type="InterPro" id="IPR049126">
    <property type="entry name" value="FAN1-like_TPR"/>
</dbReference>
<accession>A0ABR3XL58</accession>
<reference evidence="11 12" key="1">
    <citation type="journal article" date="2024" name="Commun. Biol.">
        <title>Comparative genomic analysis of thermophilic fungi reveals convergent evolutionary adaptations and gene losses.</title>
        <authorList>
            <person name="Steindorff A.S."/>
            <person name="Aguilar-Pontes M.V."/>
            <person name="Robinson A.J."/>
            <person name="Andreopoulos B."/>
            <person name="LaButti K."/>
            <person name="Kuo A."/>
            <person name="Mondo S."/>
            <person name="Riley R."/>
            <person name="Otillar R."/>
            <person name="Haridas S."/>
            <person name="Lipzen A."/>
            <person name="Grimwood J."/>
            <person name="Schmutz J."/>
            <person name="Clum A."/>
            <person name="Reid I.D."/>
            <person name="Moisan M.C."/>
            <person name="Butler G."/>
            <person name="Nguyen T.T.M."/>
            <person name="Dewar K."/>
            <person name="Conant G."/>
            <person name="Drula E."/>
            <person name="Henrissat B."/>
            <person name="Hansel C."/>
            <person name="Singer S."/>
            <person name="Hutchinson M.I."/>
            <person name="de Vries R.P."/>
            <person name="Natvig D.O."/>
            <person name="Powell A.J."/>
            <person name="Tsang A."/>
            <person name="Grigoriev I.V."/>
        </authorList>
    </citation>
    <scope>NUCLEOTIDE SEQUENCE [LARGE SCALE GENOMIC DNA]</scope>
    <source>
        <strain evidence="11 12">ATCC 24622</strain>
    </source>
</reference>
<dbReference type="PANTHER" id="PTHR15749">
    <property type="entry name" value="FANCONI-ASSOCIATED NUCLEASE 1"/>
    <property type="match status" value="1"/>
</dbReference>
<dbReference type="EC" id="3.1.4.1" evidence="8"/>
<dbReference type="EMBL" id="JAZHXJ010000078">
    <property type="protein sequence ID" value="KAL1876388.1"/>
    <property type="molecule type" value="Genomic_DNA"/>
</dbReference>
<evidence type="ECO:0000313" key="12">
    <source>
        <dbReference type="Proteomes" id="UP001586593"/>
    </source>
</evidence>
<keyword evidence="4 8" id="KW-0479">Metal-binding</keyword>
<feature type="region of interest" description="Disordered" evidence="9">
    <location>
        <begin position="13"/>
        <end position="44"/>
    </location>
</feature>
<dbReference type="Pfam" id="PF21315">
    <property type="entry name" value="FAN1_HTH"/>
    <property type="match status" value="1"/>
</dbReference>
<comment type="subcellular location">
    <subcellularLocation>
        <location evidence="8">Nucleus</location>
    </subcellularLocation>
</comment>
<keyword evidence="8" id="KW-0227">DNA damage</keyword>
<feature type="region of interest" description="Disordered" evidence="9">
    <location>
        <begin position="843"/>
        <end position="863"/>
    </location>
</feature>
<evidence type="ECO:0000256" key="1">
    <source>
        <dbReference type="ARBA" id="ARBA00000983"/>
    </source>
</evidence>
<proteinExistence type="inferred from homology"/>
<dbReference type="InterPro" id="IPR049125">
    <property type="entry name" value="FAN1-like_WH"/>
</dbReference>
<dbReference type="Pfam" id="PF08774">
    <property type="entry name" value="VRR_NUC"/>
    <property type="match status" value="1"/>
</dbReference>
<gene>
    <name evidence="11" type="ORF">VTK73DRAFT_9403</name>
</gene>
<evidence type="ECO:0000256" key="6">
    <source>
        <dbReference type="ARBA" id="ARBA00022842"/>
    </source>
</evidence>
<dbReference type="Gene3D" id="3.40.1350.10">
    <property type="match status" value="1"/>
</dbReference>
<comment type="caution">
    <text evidence="11">The sequence shown here is derived from an EMBL/GenBank/DDBJ whole genome shotgun (WGS) entry which is preliminary data.</text>
</comment>
<feature type="region of interest" description="Disordered" evidence="9">
    <location>
        <begin position="655"/>
        <end position="676"/>
    </location>
</feature>
<dbReference type="CDD" id="cd22326">
    <property type="entry name" value="FAN1-like"/>
    <property type="match status" value="1"/>
</dbReference>
<name>A0ABR3XL58_9PEZI</name>
<keyword evidence="12" id="KW-1185">Reference proteome</keyword>
<feature type="domain" description="VRR-NUC" evidence="10">
    <location>
        <begin position="769"/>
        <end position="910"/>
    </location>
</feature>
<dbReference type="SMART" id="SM00990">
    <property type="entry name" value="VRR_NUC"/>
    <property type="match status" value="1"/>
</dbReference>
<feature type="region of interest" description="Disordered" evidence="9">
    <location>
        <begin position="314"/>
        <end position="343"/>
    </location>
</feature>
<dbReference type="InterPro" id="IPR014883">
    <property type="entry name" value="VRR_NUC"/>
</dbReference>
<protein>
    <recommendedName>
        <fullName evidence="8">Fanconi-associated nuclease</fullName>
        <ecNumber evidence="8">3.1.4.1</ecNumber>
    </recommendedName>
</protein>
<comment type="cofactor">
    <cofactor evidence="8">
        <name>Mg(2+)</name>
        <dbReference type="ChEBI" id="CHEBI:18420"/>
    </cofactor>
    <cofactor evidence="8">
        <name>Mn(2+)</name>
        <dbReference type="ChEBI" id="CHEBI:29035"/>
    </cofactor>
</comment>
<evidence type="ECO:0000256" key="5">
    <source>
        <dbReference type="ARBA" id="ARBA00022801"/>
    </source>
</evidence>
<keyword evidence="8" id="KW-0234">DNA repair</keyword>
<evidence type="ECO:0000259" key="10">
    <source>
        <dbReference type="SMART" id="SM00990"/>
    </source>
</evidence>
<dbReference type="InterPro" id="IPR049132">
    <property type="entry name" value="FAN1-like_euk"/>
</dbReference>
<evidence type="ECO:0000256" key="7">
    <source>
        <dbReference type="ARBA" id="ARBA00023211"/>
    </source>
</evidence>
<dbReference type="PANTHER" id="PTHR15749:SF4">
    <property type="entry name" value="FANCONI-ASSOCIATED NUCLEASE 1"/>
    <property type="match status" value="1"/>
</dbReference>
<dbReference type="InterPro" id="IPR033315">
    <property type="entry name" value="Fan1-like"/>
</dbReference>
<evidence type="ECO:0000256" key="8">
    <source>
        <dbReference type="RuleBase" id="RU365033"/>
    </source>
</evidence>
<comment type="function">
    <text evidence="8">Nuclease required for the repair of DNA interstrand cross-links (ICL). Acts as a 5'-3' exonuclease that anchors at a cut end of DNA and cleaves DNA successively at every third nucleotide, allowing to excise an ICL from one strand through flanking incisions.</text>
</comment>